<feature type="transmembrane region" description="Helical" evidence="2">
    <location>
        <begin position="46"/>
        <end position="70"/>
    </location>
</feature>
<name>A0A955LA82_9BACT</name>
<reference evidence="3" key="1">
    <citation type="submission" date="2020-04" db="EMBL/GenBank/DDBJ databases">
        <authorList>
            <person name="Zhang T."/>
        </authorList>
    </citation>
    <scope>NUCLEOTIDE SEQUENCE</scope>
    <source>
        <strain evidence="3">HKST-UBA09</strain>
    </source>
</reference>
<feature type="region of interest" description="Disordered" evidence="1">
    <location>
        <begin position="181"/>
        <end position="221"/>
    </location>
</feature>
<comment type="caution">
    <text evidence="3">The sequence shown here is derived from an EMBL/GenBank/DDBJ whole genome shotgun (WGS) entry which is preliminary data.</text>
</comment>
<feature type="transmembrane region" description="Helical" evidence="2">
    <location>
        <begin position="14"/>
        <end position="34"/>
    </location>
</feature>
<dbReference type="Proteomes" id="UP000714915">
    <property type="component" value="Unassembled WGS sequence"/>
</dbReference>
<evidence type="ECO:0000256" key="2">
    <source>
        <dbReference type="SAM" id="Phobius"/>
    </source>
</evidence>
<feature type="compositionally biased region" description="Polar residues" evidence="1">
    <location>
        <begin position="183"/>
        <end position="201"/>
    </location>
</feature>
<organism evidence="3 4">
    <name type="scientific">Candidatus Dojkabacteria bacterium</name>
    <dbReference type="NCBI Taxonomy" id="2099670"/>
    <lineage>
        <taxon>Bacteria</taxon>
        <taxon>Candidatus Dojkabacteria</taxon>
    </lineage>
</organism>
<feature type="compositionally biased region" description="Basic residues" evidence="1">
    <location>
        <begin position="202"/>
        <end position="221"/>
    </location>
</feature>
<feature type="transmembrane region" description="Helical" evidence="2">
    <location>
        <begin position="122"/>
        <end position="142"/>
    </location>
</feature>
<keyword evidence="2" id="KW-1133">Transmembrane helix</keyword>
<evidence type="ECO:0000313" key="4">
    <source>
        <dbReference type="Proteomes" id="UP000714915"/>
    </source>
</evidence>
<keyword evidence="2" id="KW-0472">Membrane</keyword>
<evidence type="ECO:0000256" key="1">
    <source>
        <dbReference type="SAM" id="MobiDB-lite"/>
    </source>
</evidence>
<keyword evidence="2" id="KW-0812">Transmembrane</keyword>
<feature type="transmembrane region" description="Helical" evidence="2">
    <location>
        <begin position="148"/>
        <end position="173"/>
    </location>
</feature>
<dbReference type="AlphaFoldDB" id="A0A955LA82"/>
<feature type="transmembrane region" description="Helical" evidence="2">
    <location>
        <begin position="82"/>
        <end position="101"/>
    </location>
</feature>
<accession>A0A955LA82</accession>
<reference evidence="3" key="2">
    <citation type="journal article" date="2021" name="Microbiome">
        <title>Successional dynamics and alternative stable states in a saline activated sludge microbial community over 9 years.</title>
        <authorList>
            <person name="Wang Y."/>
            <person name="Ye J."/>
            <person name="Ju F."/>
            <person name="Liu L."/>
            <person name="Boyd J.A."/>
            <person name="Deng Y."/>
            <person name="Parks D.H."/>
            <person name="Jiang X."/>
            <person name="Yin X."/>
            <person name="Woodcroft B.J."/>
            <person name="Tyson G.W."/>
            <person name="Hugenholtz P."/>
            <person name="Polz M.F."/>
            <person name="Zhang T."/>
        </authorList>
    </citation>
    <scope>NUCLEOTIDE SEQUENCE</scope>
    <source>
        <strain evidence="3">HKST-UBA09</strain>
    </source>
</reference>
<sequence length="221" mass="24747">MNPTTNESSIVNKAIGMISIFSVVSIAVSIYFVYQKSTARKGLITVGQITAFIIAGVIVSTLLQLTYLSIVSRVYQLTELDILTIVVAGIWTSIIASFAYIQQRYSSQNSLRSFIKELKTKVLMLRHYKLSVVLFLIIPMFIGLGTQFVIPGILLAGALLSPLASFLTLLRIYERILEKRKSNASSPNKELPTFHSNASSSKKGKVKNKPWQKRFKKKRKQ</sequence>
<proteinExistence type="predicted"/>
<dbReference type="EMBL" id="JAGQLF010000005">
    <property type="protein sequence ID" value="MCA9386542.1"/>
    <property type="molecule type" value="Genomic_DNA"/>
</dbReference>
<evidence type="ECO:0000313" key="3">
    <source>
        <dbReference type="EMBL" id="MCA9386542.1"/>
    </source>
</evidence>
<protein>
    <submittedName>
        <fullName evidence="3">Uncharacterized protein</fullName>
    </submittedName>
</protein>
<gene>
    <name evidence="3" type="ORF">KC669_00760</name>
</gene>